<accession>A0A0K3CL84</accession>
<feature type="domain" description="Stealth protein CR3 conserved region 3" evidence="4">
    <location>
        <begin position="464"/>
        <end position="513"/>
    </location>
</feature>
<evidence type="ECO:0000256" key="3">
    <source>
        <dbReference type="SAM" id="Phobius"/>
    </source>
</evidence>
<dbReference type="GO" id="GO:0046835">
    <property type="term" value="P:carbohydrate phosphorylation"/>
    <property type="evidence" value="ECO:0007669"/>
    <property type="project" value="TreeGrafter"/>
</dbReference>
<dbReference type="EMBL" id="LCTV02000009">
    <property type="protein sequence ID" value="PRQ72827.1"/>
    <property type="molecule type" value="Genomic_DNA"/>
</dbReference>
<reference evidence="6" key="2">
    <citation type="journal article" date="2018" name="Elife">
        <title>Functional genomics of lipid metabolism in the oleaginous yeast Rhodosporidium toruloides.</title>
        <authorList>
            <person name="Coradetti S.T."/>
            <person name="Pinel D."/>
            <person name="Geiselman G."/>
            <person name="Ito M."/>
            <person name="Mondo S."/>
            <person name="Reilly M.C."/>
            <person name="Cheng Y.F."/>
            <person name="Bauer S."/>
            <person name="Grigoriev I."/>
            <person name="Gladden J.M."/>
            <person name="Simmons B.A."/>
            <person name="Brem R."/>
            <person name="Arkin A.P."/>
            <person name="Skerker J.M."/>
        </authorList>
    </citation>
    <scope>NUCLEOTIDE SEQUENCE [LARGE SCALE GENOMIC DNA]</scope>
    <source>
        <strain evidence="6">NBRC 0880</strain>
    </source>
</reference>
<evidence type="ECO:0000259" key="4">
    <source>
        <dbReference type="Pfam" id="PF17102"/>
    </source>
</evidence>
<evidence type="ECO:0000313" key="6">
    <source>
        <dbReference type="EMBL" id="PRQ72827.1"/>
    </source>
</evidence>
<name>A0A0K3CL84_RHOTO</name>
<dbReference type="InterPro" id="IPR031357">
    <property type="entry name" value="Stealth_CR3"/>
</dbReference>
<dbReference type="EMBL" id="CWKI01000009">
    <property type="protein sequence ID" value="CTR09215.1"/>
    <property type="molecule type" value="Genomic_DNA"/>
</dbReference>
<protein>
    <recommendedName>
        <fullName evidence="4">Stealth protein CR3 conserved region 3 domain-containing protein</fullName>
    </recommendedName>
</protein>
<dbReference type="GO" id="GO:0003976">
    <property type="term" value="F:UDP-N-acetylglucosamine-lysosomal-enzyme N-acetylglucosaminephosphotransferase activity"/>
    <property type="evidence" value="ECO:0007669"/>
    <property type="project" value="TreeGrafter"/>
</dbReference>
<keyword evidence="1" id="KW-0808">Transferase</keyword>
<proteinExistence type="predicted"/>
<dbReference type="PANTHER" id="PTHR24045:SF0">
    <property type="entry name" value="N-ACETYLGLUCOSAMINE-1-PHOSPHOTRANSFERASE SUBUNITS ALPHA_BETA"/>
    <property type="match status" value="1"/>
</dbReference>
<organism evidence="5 7">
    <name type="scientific">Rhodotorula toruloides</name>
    <name type="common">Yeast</name>
    <name type="synonym">Rhodosporidium toruloides</name>
    <dbReference type="NCBI Taxonomy" id="5286"/>
    <lineage>
        <taxon>Eukaryota</taxon>
        <taxon>Fungi</taxon>
        <taxon>Dikarya</taxon>
        <taxon>Basidiomycota</taxon>
        <taxon>Pucciniomycotina</taxon>
        <taxon>Microbotryomycetes</taxon>
        <taxon>Sporidiobolales</taxon>
        <taxon>Sporidiobolaceae</taxon>
        <taxon>Rhodotorula</taxon>
    </lineage>
</organism>
<dbReference type="STRING" id="5286.A0A0K3CL84"/>
<dbReference type="PANTHER" id="PTHR24045">
    <property type="match status" value="1"/>
</dbReference>
<gene>
    <name evidence="5" type="primary">FGENESH: predicted gene_9.422</name>
    <name evidence="6" type="ORF">AAT19DRAFT_16751</name>
    <name evidence="5" type="ORF">BN2166_0050760</name>
</gene>
<evidence type="ECO:0000256" key="1">
    <source>
        <dbReference type="ARBA" id="ARBA00022679"/>
    </source>
</evidence>
<feature type="transmembrane region" description="Helical" evidence="3">
    <location>
        <begin position="86"/>
        <end position="111"/>
    </location>
</feature>
<reference evidence="5 7" key="1">
    <citation type="submission" date="2015-07" db="EMBL/GenBank/DDBJ databases">
        <authorList>
            <person name="Cajimat M.N.B."/>
            <person name="Milazzo M.L."/>
            <person name="Fulhorst C.F."/>
        </authorList>
    </citation>
    <scope>NUCLEOTIDE SEQUENCE [LARGE SCALE GENOMIC DNA]</scope>
    <source>
        <strain evidence="5">Single colony</strain>
    </source>
</reference>
<feature type="region of interest" description="Disordered" evidence="2">
    <location>
        <begin position="1"/>
        <end position="25"/>
    </location>
</feature>
<dbReference type="GO" id="GO:0005794">
    <property type="term" value="C:Golgi apparatus"/>
    <property type="evidence" value="ECO:0007669"/>
    <property type="project" value="TreeGrafter"/>
</dbReference>
<dbReference type="AlphaFoldDB" id="A0A0K3CL84"/>
<keyword evidence="3" id="KW-0812">Transmembrane</keyword>
<dbReference type="Proteomes" id="UP000239560">
    <property type="component" value="Unassembled WGS sequence"/>
</dbReference>
<dbReference type="Proteomes" id="UP000199069">
    <property type="component" value="Unassembled WGS sequence"/>
</dbReference>
<dbReference type="InterPro" id="IPR047141">
    <property type="entry name" value="Stealth"/>
</dbReference>
<evidence type="ECO:0000256" key="2">
    <source>
        <dbReference type="SAM" id="MobiDB-lite"/>
    </source>
</evidence>
<dbReference type="OrthoDB" id="263283at2759"/>
<dbReference type="Pfam" id="PF17102">
    <property type="entry name" value="Stealth_CR3"/>
    <property type="match status" value="1"/>
</dbReference>
<evidence type="ECO:0000313" key="7">
    <source>
        <dbReference type="Proteomes" id="UP000199069"/>
    </source>
</evidence>
<sequence length="818" mass="89572">MTAAQREASAEAPSSSSRDSTAASSTETLALTVFSANSEDDAECEDGQDGATEPLLARDKTAFGADLDEEKALTAAQRPRSRWRMVLRLLGAVLIFGLLIVVSAAFIRFLVRHPHAAVPSVDLPPISDSTANSALSCTQQYLLDTSNANVGVIPFPSTLYDPVLRPRPLEHTLSTEDWPARCLEQYVASGVLCDDLNGRWKDKPPKLDVIWTWVNGSSAELMADWRNEVAADAGWRRKLRRAVQAGAAAVVKHFREHGELRYSVRSVIASLPDSSLSTIHLVVGDTPAYSPFAPPPPNAAPSANATRFAQIPRWLDLPKIELSEPASTARSLARRTALLVHPHSELFRSSQIDGDGTRAAEWRSSAVPSFNSLAIESQLPNLPSTAQTALYLNDDFFLMRNLAFTDLDSPLSGPVFRMQRDLLVGGVAPGTSTDDPDGEWKGLGYSNWLLDQRFGERKRPYLVHVAKTISMPLLREVQEVFHKELSATAEARFRGKATNEVQPLFLATMYIIERHREALLWSFLVARSDADQSGTYSVSERRALLADLGVHPADAPHFPLLSIPRPRRDTVRALAADHAKAGLLNPLETTTEFSSHDGYAFLGLEPKMPFVYPSKEWPASPLSAAPSSDPICVLDIKTCFGDDFVSLDEGEVDVSAVFKRVAFEQTQCGDCLIALLVGKSGSRGLEAFLPEEEEAAEMDEMPVVTLPGSMKTSWQEVDYSAPPGGPGTLRQKTAALIQRYSYTLGSSPSSFQSISYAGPSLSTRLDQLVHPPSDTAPPAFVALNDDIEVPSSDALRDIDRRLQAWFEETWPEKSPWEQ</sequence>
<keyword evidence="3" id="KW-1133">Transmembrane helix</keyword>
<dbReference type="OMA" id="HAEIFQP"/>
<keyword evidence="7" id="KW-1185">Reference proteome</keyword>
<keyword evidence="3" id="KW-0472">Membrane</keyword>
<evidence type="ECO:0000313" key="5">
    <source>
        <dbReference type="EMBL" id="CTR09215.1"/>
    </source>
</evidence>